<name>A0AAD2FR49_9STRA</name>
<evidence type="ECO:0000313" key="8">
    <source>
        <dbReference type="EMBL" id="CAJ1950357.1"/>
    </source>
</evidence>
<dbReference type="SUPFAM" id="SSF47473">
    <property type="entry name" value="EF-hand"/>
    <property type="match status" value="1"/>
</dbReference>
<dbReference type="GO" id="GO:0005509">
    <property type="term" value="F:calcium ion binding"/>
    <property type="evidence" value="ECO:0007669"/>
    <property type="project" value="InterPro"/>
</dbReference>
<dbReference type="Pfam" id="PF00027">
    <property type="entry name" value="cNMP_binding"/>
    <property type="match status" value="1"/>
</dbReference>
<dbReference type="Proteomes" id="UP001295423">
    <property type="component" value="Unassembled WGS sequence"/>
</dbReference>
<feature type="domain" description="Cyclic nucleotide-binding" evidence="5">
    <location>
        <begin position="249"/>
        <end position="357"/>
    </location>
</feature>
<dbReference type="InterPro" id="IPR036249">
    <property type="entry name" value="Thioredoxin-like_sf"/>
</dbReference>
<keyword evidence="2" id="KW-0677">Repeat</keyword>
<dbReference type="InterPro" id="IPR011992">
    <property type="entry name" value="EF-hand-dom_pair"/>
</dbReference>
<dbReference type="PANTHER" id="PTHR11635:SF152">
    <property type="entry name" value="CAMP-DEPENDENT PROTEIN KINASE TYPE I REGULATORY SUBUNIT-RELATED"/>
    <property type="match status" value="1"/>
</dbReference>
<dbReference type="Gene3D" id="2.60.120.10">
    <property type="entry name" value="Jelly Rolls"/>
    <property type="match status" value="1"/>
</dbReference>
<accession>A0AAD2FR49</accession>
<comment type="similarity">
    <text evidence="1">Belongs to the centrin family.</text>
</comment>
<evidence type="ECO:0000259" key="7">
    <source>
        <dbReference type="PROSITE" id="PS51352"/>
    </source>
</evidence>
<dbReference type="PROSITE" id="PS00018">
    <property type="entry name" value="EF_HAND_1"/>
    <property type="match status" value="1"/>
</dbReference>
<dbReference type="InterPro" id="IPR018488">
    <property type="entry name" value="cNMP-bd_CS"/>
</dbReference>
<dbReference type="PROSITE" id="PS00889">
    <property type="entry name" value="CNMP_BINDING_2"/>
    <property type="match status" value="1"/>
</dbReference>
<evidence type="ECO:0000259" key="5">
    <source>
        <dbReference type="PROSITE" id="PS50042"/>
    </source>
</evidence>
<dbReference type="PROSITE" id="PS51352">
    <property type="entry name" value="THIOREDOXIN_2"/>
    <property type="match status" value="1"/>
</dbReference>
<dbReference type="InterPro" id="IPR018247">
    <property type="entry name" value="EF_Hand_1_Ca_BS"/>
</dbReference>
<dbReference type="InterPro" id="IPR002048">
    <property type="entry name" value="EF_hand_dom"/>
</dbReference>
<evidence type="ECO:0000256" key="4">
    <source>
        <dbReference type="SAM" id="MobiDB-lite"/>
    </source>
</evidence>
<keyword evidence="9" id="KW-1185">Reference proteome</keyword>
<dbReference type="EMBL" id="CAKOGP040001763">
    <property type="protein sequence ID" value="CAJ1950357.1"/>
    <property type="molecule type" value="Genomic_DNA"/>
</dbReference>
<organism evidence="8 9">
    <name type="scientific">Cylindrotheca closterium</name>
    <dbReference type="NCBI Taxonomy" id="2856"/>
    <lineage>
        <taxon>Eukaryota</taxon>
        <taxon>Sar</taxon>
        <taxon>Stramenopiles</taxon>
        <taxon>Ochrophyta</taxon>
        <taxon>Bacillariophyta</taxon>
        <taxon>Bacillariophyceae</taxon>
        <taxon>Bacillariophycidae</taxon>
        <taxon>Bacillariales</taxon>
        <taxon>Bacillariaceae</taxon>
        <taxon>Cylindrotheca</taxon>
    </lineage>
</organism>
<keyword evidence="3" id="KW-0106">Calcium</keyword>
<evidence type="ECO:0000256" key="2">
    <source>
        <dbReference type="ARBA" id="ARBA00022737"/>
    </source>
</evidence>
<gene>
    <name evidence="8" type="ORF">CYCCA115_LOCUS12548</name>
</gene>
<dbReference type="PROSITE" id="PS50222">
    <property type="entry name" value="EF_HAND_2"/>
    <property type="match status" value="1"/>
</dbReference>
<dbReference type="InterPro" id="IPR014710">
    <property type="entry name" value="RmlC-like_jellyroll"/>
</dbReference>
<dbReference type="CDD" id="cd00038">
    <property type="entry name" value="CAP_ED"/>
    <property type="match status" value="1"/>
</dbReference>
<dbReference type="GO" id="GO:0005952">
    <property type="term" value="C:cAMP-dependent protein kinase complex"/>
    <property type="evidence" value="ECO:0007669"/>
    <property type="project" value="InterPro"/>
</dbReference>
<feature type="region of interest" description="Disordered" evidence="4">
    <location>
        <begin position="402"/>
        <end position="430"/>
    </location>
</feature>
<dbReference type="CDD" id="cd02947">
    <property type="entry name" value="TRX_family"/>
    <property type="match status" value="1"/>
</dbReference>
<sequence length="622" mass="69902">MKTLPLAVETQRHKSLHSLAFLTTSLLFLAATTCPLATGFGSLQGPIFKPLPFHTTESRSPSKFMVATEQTVETDSFPELGKGGVYHITTPEQHHALLEMNKDKLLVMKVFAPWCRACKGLEPKFNAIVKDPKYKDLPIIWADLSIQNNKNYVKSIGVVALPSIQFYAQGMREDTFPCGPSKVPILKRKLSEFVQHRIDKETRQLTSVGKQKETTATETKVFGEVDKSKDATAQSYIERERSNLRSIPYFTTMLESEFESVLSRASLLTFESGALIMREGNVGSTFYVIVEGEVEICQKTSFEDPLTTPPTYLGTVINRFVQGEYFGERALITGEPRAASIRTSSLTRCLVFDAQDFPSTCILSGKSHVDAESEMQSINEKYGVTLSDITTMNDNQYLEAQKANQARGSVNSPRPIDGVDNDSEEDGHNIGVETDTVVPLLMRFKLIRLVTRCFDYMVANTPRLGDQGARRRRNMLVQLLSSSQQSDFNDAYNLLDADGDGEITLIEFRRLVDSIGEEKSDEELQNYIEKGNQKMDGKQVISYEDFMGIMAEAEFYHLFLETFRALDKEDSGYLRAGDLNRVLCGVRDLITDDRKSIIDVEDDDMSIDYEQFSKMLLGIALK</sequence>
<dbReference type="CDD" id="cd00051">
    <property type="entry name" value="EFh"/>
    <property type="match status" value="1"/>
</dbReference>
<dbReference type="InterPro" id="IPR050503">
    <property type="entry name" value="cAMP-dep_PK_reg_su-like"/>
</dbReference>
<dbReference type="PRINTS" id="PR00103">
    <property type="entry name" value="CAMPKINASE"/>
</dbReference>
<dbReference type="InterPro" id="IPR013766">
    <property type="entry name" value="Thioredoxin_domain"/>
</dbReference>
<dbReference type="Gene3D" id="1.10.238.10">
    <property type="entry name" value="EF-hand"/>
    <property type="match status" value="2"/>
</dbReference>
<reference evidence="8" key="1">
    <citation type="submission" date="2023-08" db="EMBL/GenBank/DDBJ databases">
        <authorList>
            <person name="Audoor S."/>
            <person name="Bilcke G."/>
        </authorList>
    </citation>
    <scope>NUCLEOTIDE SEQUENCE</scope>
</reference>
<dbReference type="GO" id="GO:0005829">
    <property type="term" value="C:cytosol"/>
    <property type="evidence" value="ECO:0007669"/>
    <property type="project" value="TreeGrafter"/>
</dbReference>
<comment type="caution">
    <text evidence="8">The sequence shown here is derived from an EMBL/GenBank/DDBJ whole genome shotgun (WGS) entry which is preliminary data.</text>
</comment>
<evidence type="ECO:0000256" key="1">
    <source>
        <dbReference type="ARBA" id="ARBA00005253"/>
    </source>
</evidence>
<evidence type="ECO:0000256" key="3">
    <source>
        <dbReference type="ARBA" id="ARBA00022837"/>
    </source>
</evidence>
<dbReference type="GO" id="GO:0043226">
    <property type="term" value="C:organelle"/>
    <property type="evidence" value="ECO:0007669"/>
    <property type="project" value="UniProtKB-ARBA"/>
</dbReference>
<dbReference type="PANTHER" id="PTHR11635">
    <property type="entry name" value="CAMP-DEPENDENT PROTEIN KINASE REGULATORY CHAIN"/>
    <property type="match status" value="1"/>
</dbReference>
<evidence type="ECO:0000259" key="6">
    <source>
        <dbReference type="PROSITE" id="PS50222"/>
    </source>
</evidence>
<dbReference type="AlphaFoldDB" id="A0AAD2FR49"/>
<dbReference type="Gene3D" id="3.40.30.10">
    <property type="entry name" value="Glutaredoxin"/>
    <property type="match status" value="1"/>
</dbReference>
<dbReference type="InterPro" id="IPR018490">
    <property type="entry name" value="cNMP-bd_dom_sf"/>
</dbReference>
<dbReference type="SMART" id="SM00100">
    <property type="entry name" value="cNMP"/>
    <property type="match status" value="1"/>
</dbReference>
<dbReference type="InterPro" id="IPR000595">
    <property type="entry name" value="cNMP-bd_dom"/>
</dbReference>
<feature type="compositionally biased region" description="Polar residues" evidence="4">
    <location>
        <begin position="402"/>
        <end position="412"/>
    </location>
</feature>
<protein>
    <recommendedName>
        <fullName evidence="10">Calmodulin</fullName>
    </recommendedName>
</protein>
<dbReference type="PROSITE" id="PS50042">
    <property type="entry name" value="CNMP_BINDING_3"/>
    <property type="match status" value="1"/>
</dbReference>
<dbReference type="SUPFAM" id="SSF51206">
    <property type="entry name" value="cAMP-binding domain-like"/>
    <property type="match status" value="1"/>
</dbReference>
<evidence type="ECO:0000313" key="9">
    <source>
        <dbReference type="Proteomes" id="UP001295423"/>
    </source>
</evidence>
<feature type="domain" description="EF-hand" evidence="6">
    <location>
        <begin position="483"/>
        <end position="518"/>
    </location>
</feature>
<evidence type="ECO:0008006" key="10">
    <source>
        <dbReference type="Google" id="ProtNLM"/>
    </source>
</evidence>
<proteinExistence type="inferred from homology"/>
<dbReference type="FunFam" id="1.10.238.10:FF:000178">
    <property type="entry name" value="Calmodulin-2 A"/>
    <property type="match status" value="1"/>
</dbReference>
<dbReference type="SUPFAM" id="SSF52833">
    <property type="entry name" value="Thioredoxin-like"/>
    <property type="match status" value="1"/>
</dbReference>
<dbReference type="Pfam" id="PF00085">
    <property type="entry name" value="Thioredoxin"/>
    <property type="match status" value="1"/>
</dbReference>
<feature type="domain" description="Thioredoxin" evidence="7">
    <location>
        <begin position="66"/>
        <end position="195"/>
    </location>
</feature>